<dbReference type="PANTHER" id="PTHR23292:SF6">
    <property type="entry name" value="FI16602P1-RELATED"/>
    <property type="match status" value="1"/>
</dbReference>
<dbReference type="GO" id="GO:0016020">
    <property type="term" value="C:membrane"/>
    <property type="evidence" value="ECO:0007669"/>
    <property type="project" value="UniProtKB-SubCell"/>
</dbReference>
<evidence type="ECO:0000256" key="6">
    <source>
        <dbReference type="SAM" id="MobiDB-lite"/>
    </source>
</evidence>
<keyword evidence="5 7" id="KW-0472">Membrane</keyword>
<dbReference type="Pfam" id="PF10601">
    <property type="entry name" value="zf-LITAF-like"/>
    <property type="match status" value="1"/>
</dbReference>
<feature type="compositionally biased region" description="Low complexity" evidence="6">
    <location>
        <begin position="36"/>
        <end position="47"/>
    </location>
</feature>
<evidence type="ECO:0000256" key="5">
    <source>
        <dbReference type="ARBA" id="ARBA00023136"/>
    </source>
</evidence>
<evidence type="ECO:0000313" key="10">
    <source>
        <dbReference type="Proteomes" id="UP000267251"/>
    </source>
</evidence>
<dbReference type="PANTHER" id="PTHR23292">
    <property type="entry name" value="LIPOPOLYSACCHARIDE-INDUCED TUMOR NECROSIS FACTOR-ALPHA FACTOR"/>
    <property type="match status" value="1"/>
</dbReference>
<name>A0A4P9Y3F1_9FUNG</name>
<accession>A0A4P9Y3F1</accession>
<evidence type="ECO:0000256" key="7">
    <source>
        <dbReference type="SAM" id="Phobius"/>
    </source>
</evidence>
<evidence type="ECO:0000256" key="2">
    <source>
        <dbReference type="ARBA" id="ARBA00005975"/>
    </source>
</evidence>
<dbReference type="Proteomes" id="UP000267251">
    <property type="component" value="Unassembled WGS sequence"/>
</dbReference>
<reference evidence="10" key="1">
    <citation type="journal article" date="2018" name="Nat. Microbiol.">
        <title>Leveraging single-cell genomics to expand the fungal tree of life.</title>
        <authorList>
            <person name="Ahrendt S.R."/>
            <person name="Quandt C.A."/>
            <person name="Ciobanu D."/>
            <person name="Clum A."/>
            <person name="Salamov A."/>
            <person name="Andreopoulos B."/>
            <person name="Cheng J.F."/>
            <person name="Woyke T."/>
            <person name="Pelin A."/>
            <person name="Henrissat B."/>
            <person name="Reynolds N.K."/>
            <person name="Benny G.L."/>
            <person name="Smith M.E."/>
            <person name="James T.Y."/>
            <person name="Grigoriev I.V."/>
        </authorList>
    </citation>
    <scope>NUCLEOTIDE SEQUENCE [LARGE SCALE GENOMIC DNA]</scope>
</reference>
<dbReference type="PROSITE" id="PS51837">
    <property type="entry name" value="LITAF"/>
    <property type="match status" value="1"/>
</dbReference>
<keyword evidence="3" id="KW-0479">Metal-binding</keyword>
<keyword evidence="7" id="KW-1133">Transmembrane helix</keyword>
<dbReference type="EMBL" id="KZ988021">
    <property type="protein sequence ID" value="RKP13437.1"/>
    <property type="molecule type" value="Genomic_DNA"/>
</dbReference>
<dbReference type="AlphaFoldDB" id="A0A4P9Y3F1"/>
<keyword evidence="10" id="KW-1185">Reference proteome</keyword>
<evidence type="ECO:0000256" key="1">
    <source>
        <dbReference type="ARBA" id="ARBA00004170"/>
    </source>
</evidence>
<dbReference type="OrthoDB" id="2156426at2759"/>
<sequence>MTQGKKSSHRPSSPPATSEEREAHSTSSEPVPANPSSGQAAASSSSALTQDPYTAPAIPPQQAQERGEAPPPKYSPTDPIYRHDNLQGYYMIREGTPLQRRPEPYQVIVVPDRSPTRVYCPYCNTTTTTRVSRRPGLAAGCWAAICCFICWPCFWLPLVADPCLDEVHYCSQCNRAIAIYES</sequence>
<comment type="subcellular location">
    <subcellularLocation>
        <location evidence="1">Membrane</location>
        <topology evidence="1">Peripheral membrane protein</topology>
    </subcellularLocation>
</comment>
<protein>
    <submittedName>
        <fullName evidence="9">LITAF-like zinc ribbon domain-containing protein</fullName>
    </submittedName>
</protein>
<comment type="similarity">
    <text evidence="2">Belongs to the CDIP1/LITAF family.</text>
</comment>
<keyword evidence="4" id="KW-0862">Zinc</keyword>
<dbReference type="SMART" id="SM00714">
    <property type="entry name" value="LITAF"/>
    <property type="match status" value="1"/>
</dbReference>
<dbReference type="InterPro" id="IPR006629">
    <property type="entry name" value="LITAF"/>
</dbReference>
<gene>
    <name evidence="9" type="ORF">BJ684DRAFT_16165</name>
</gene>
<dbReference type="GO" id="GO:0008270">
    <property type="term" value="F:zinc ion binding"/>
    <property type="evidence" value="ECO:0007669"/>
    <property type="project" value="TreeGrafter"/>
</dbReference>
<proteinExistence type="inferred from homology"/>
<feature type="region of interest" description="Disordered" evidence="6">
    <location>
        <begin position="1"/>
        <end position="79"/>
    </location>
</feature>
<organism evidence="9 10">
    <name type="scientific">Piptocephalis cylindrospora</name>
    <dbReference type="NCBI Taxonomy" id="1907219"/>
    <lineage>
        <taxon>Eukaryota</taxon>
        <taxon>Fungi</taxon>
        <taxon>Fungi incertae sedis</taxon>
        <taxon>Zoopagomycota</taxon>
        <taxon>Zoopagomycotina</taxon>
        <taxon>Zoopagomycetes</taxon>
        <taxon>Zoopagales</taxon>
        <taxon>Piptocephalidaceae</taxon>
        <taxon>Piptocephalis</taxon>
    </lineage>
</organism>
<evidence type="ECO:0000313" key="9">
    <source>
        <dbReference type="EMBL" id="RKP13437.1"/>
    </source>
</evidence>
<feature type="domain" description="LITAF" evidence="8">
    <location>
        <begin position="99"/>
        <end position="182"/>
    </location>
</feature>
<keyword evidence="7" id="KW-0812">Transmembrane</keyword>
<evidence type="ECO:0000259" key="8">
    <source>
        <dbReference type="PROSITE" id="PS51837"/>
    </source>
</evidence>
<dbReference type="InterPro" id="IPR037519">
    <property type="entry name" value="LITAF_fam"/>
</dbReference>
<feature type="transmembrane region" description="Helical" evidence="7">
    <location>
        <begin position="137"/>
        <end position="158"/>
    </location>
</feature>
<evidence type="ECO:0000256" key="3">
    <source>
        <dbReference type="ARBA" id="ARBA00022723"/>
    </source>
</evidence>
<evidence type="ECO:0000256" key="4">
    <source>
        <dbReference type="ARBA" id="ARBA00022833"/>
    </source>
</evidence>